<evidence type="ECO:0000313" key="1">
    <source>
        <dbReference type="EMBL" id="MFD2567998.1"/>
    </source>
</evidence>
<reference evidence="2" key="1">
    <citation type="journal article" date="2019" name="Int. J. Syst. Evol. Microbiol.">
        <title>The Global Catalogue of Microorganisms (GCM) 10K type strain sequencing project: providing services to taxonomists for standard genome sequencing and annotation.</title>
        <authorList>
            <consortium name="The Broad Institute Genomics Platform"/>
            <consortium name="The Broad Institute Genome Sequencing Center for Infectious Disease"/>
            <person name="Wu L."/>
            <person name="Ma J."/>
        </authorList>
    </citation>
    <scope>NUCLEOTIDE SEQUENCE [LARGE SCALE GENOMIC DNA]</scope>
    <source>
        <strain evidence="2">KCTC 52127</strain>
    </source>
</reference>
<keyword evidence="2" id="KW-1185">Reference proteome</keyword>
<dbReference type="InterPro" id="IPR036188">
    <property type="entry name" value="FAD/NAD-bd_sf"/>
</dbReference>
<sequence>MHEYDYIITGSGASGLMLAYRMANDPFFDDKSILIIDKEKKLSNDRTWCFWEKGNGEWDDVVLRSWDHIFFKSDTVDKKLSIAPYTYKMIRSAKFYERLWKVVDAKENITFVEDTVINISHKTHSASVLTIKTEYHTAKLFNSIAFDKGYKQQLKYPALEQHFVGWFIETDEDCFDDSAATFMDFTVNQKGNTRFMYILPISKKKALFEYTLFSKSLLDKSEYDREIRSYLKKKGIKEYRIIEKEEGIIPMTSYKFWKHNSTNVLNIGTIGGWSKASTGFTFMNITEKTKELVEFLKKESTLKKFRKSTRFWKYDLILLDVLYRNNHLGSKFFSQLFKRNPPQKILKFLNEETSFTEEMRIMFSTPSPQFIVSFFRRLM</sequence>
<dbReference type="SUPFAM" id="SSF51905">
    <property type="entry name" value="FAD/NAD(P)-binding domain"/>
    <property type="match status" value="1"/>
</dbReference>
<name>A0ABW5LT43_9FLAO</name>
<accession>A0ABW5LT43</accession>
<dbReference type="Pfam" id="PF05834">
    <property type="entry name" value="Lycopene_cycl"/>
    <property type="match status" value="1"/>
</dbReference>
<dbReference type="EMBL" id="JBHULH010000004">
    <property type="protein sequence ID" value="MFD2567998.1"/>
    <property type="molecule type" value="Genomic_DNA"/>
</dbReference>
<proteinExistence type="predicted"/>
<evidence type="ECO:0000313" key="2">
    <source>
        <dbReference type="Proteomes" id="UP001597508"/>
    </source>
</evidence>
<dbReference type="Proteomes" id="UP001597508">
    <property type="component" value="Unassembled WGS sequence"/>
</dbReference>
<dbReference type="PANTHER" id="PTHR39757:SF5">
    <property type="entry name" value="OS02G0190600 PROTEIN"/>
    <property type="match status" value="1"/>
</dbReference>
<dbReference type="PANTHER" id="PTHR39757">
    <property type="match status" value="1"/>
</dbReference>
<dbReference type="Gene3D" id="3.50.50.60">
    <property type="entry name" value="FAD/NAD(P)-binding domain"/>
    <property type="match status" value="1"/>
</dbReference>
<gene>
    <name evidence="1" type="ORF">ACFSRZ_11480</name>
</gene>
<dbReference type="RefSeq" id="WP_379666702.1">
    <property type="nucleotide sequence ID" value="NZ_JBHULH010000004.1"/>
</dbReference>
<protein>
    <submittedName>
        <fullName evidence="1">Lycopene cyclase family protein</fullName>
    </submittedName>
</protein>
<comment type="caution">
    <text evidence="1">The sequence shown here is derived from an EMBL/GenBank/DDBJ whole genome shotgun (WGS) entry which is preliminary data.</text>
</comment>
<organism evidence="1 2">
    <name type="scientific">Pseudotenacibaculum haliotis</name>
    <dbReference type="NCBI Taxonomy" id="1862138"/>
    <lineage>
        <taxon>Bacteria</taxon>
        <taxon>Pseudomonadati</taxon>
        <taxon>Bacteroidota</taxon>
        <taxon>Flavobacteriia</taxon>
        <taxon>Flavobacteriales</taxon>
        <taxon>Flavobacteriaceae</taxon>
        <taxon>Pseudotenacibaculum</taxon>
    </lineage>
</organism>